<dbReference type="RefSeq" id="WP_011866976.1">
    <property type="nucleotide sequence ID" value="NC_009092.1"/>
</dbReference>
<dbReference type="SUPFAM" id="SSF55174">
    <property type="entry name" value="Alpha-L RNA-binding motif"/>
    <property type="match status" value="1"/>
</dbReference>
<dbReference type="SUPFAM" id="SSF55120">
    <property type="entry name" value="Pseudouridine synthase"/>
    <property type="match status" value="1"/>
</dbReference>
<dbReference type="PANTHER" id="PTHR47683:SF2">
    <property type="entry name" value="RNA-BINDING S4 DOMAIN-CONTAINING PROTEIN"/>
    <property type="match status" value="1"/>
</dbReference>
<dbReference type="Gene3D" id="3.10.290.10">
    <property type="entry name" value="RNA-binding S4 domain"/>
    <property type="match status" value="1"/>
</dbReference>
<dbReference type="eggNOG" id="COG1187">
    <property type="taxonomic scope" value="Bacteria"/>
</dbReference>
<dbReference type="EC" id="5.4.99.-" evidence="4"/>
<dbReference type="GO" id="GO:0003723">
    <property type="term" value="F:RNA binding"/>
    <property type="evidence" value="ECO:0007669"/>
    <property type="project" value="UniProtKB-KW"/>
</dbReference>
<dbReference type="OrthoDB" id="9807213at2"/>
<evidence type="ECO:0000313" key="6">
    <source>
        <dbReference type="EMBL" id="ABO25046.1"/>
    </source>
</evidence>
<dbReference type="Gene3D" id="3.30.70.1560">
    <property type="entry name" value="Alpha-L RNA-binding motif"/>
    <property type="match status" value="1"/>
</dbReference>
<dbReference type="Pfam" id="PF00849">
    <property type="entry name" value="PseudoU_synth_2"/>
    <property type="match status" value="1"/>
</dbReference>
<dbReference type="STRING" id="323850.Shew_3180"/>
<name>A3QHU8_SHELP</name>
<proteinExistence type="inferred from homology"/>
<protein>
    <recommendedName>
        <fullName evidence="4">Pseudouridine synthase</fullName>
        <ecNumber evidence="4">5.4.99.-</ecNumber>
    </recommendedName>
</protein>
<dbReference type="InterPro" id="IPR020094">
    <property type="entry name" value="TruA/RsuA/RluB/E/F_N"/>
</dbReference>
<dbReference type="EMBL" id="CP000606">
    <property type="protein sequence ID" value="ABO25046.1"/>
    <property type="molecule type" value="Genomic_DNA"/>
</dbReference>
<dbReference type="PROSITE" id="PS50889">
    <property type="entry name" value="S4"/>
    <property type="match status" value="1"/>
</dbReference>
<evidence type="ECO:0000259" key="5">
    <source>
        <dbReference type="Pfam" id="PF00849"/>
    </source>
</evidence>
<dbReference type="FunFam" id="3.30.70.1560:FF:000002">
    <property type="entry name" value="Pseudouridine synthase"/>
    <property type="match status" value="1"/>
</dbReference>
<dbReference type="Proteomes" id="UP000001558">
    <property type="component" value="Chromosome"/>
</dbReference>
<dbReference type="InterPro" id="IPR018496">
    <property type="entry name" value="PsdUridine_synth_RsuA/RluB_CS"/>
</dbReference>
<dbReference type="GO" id="GO:0006364">
    <property type="term" value="P:rRNA processing"/>
    <property type="evidence" value="ECO:0007669"/>
    <property type="project" value="UniProtKB-ARBA"/>
</dbReference>
<dbReference type="PROSITE" id="PS01149">
    <property type="entry name" value="PSI_RSU"/>
    <property type="match status" value="1"/>
</dbReference>
<comment type="similarity">
    <text evidence="1 4">Belongs to the pseudouridine synthase RsuA family.</text>
</comment>
<feature type="domain" description="Pseudouridine synthase RsuA/RluA-like" evidence="5">
    <location>
        <begin position="70"/>
        <end position="194"/>
    </location>
</feature>
<evidence type="ECO:0000256" key="3">
    <source>
        <dbReference type="PROSITE-ProRule" id="PRU00182"/>
    </source>
</evidence>
<accession>A3QHU8</accession>
<dbReference type="GO" id="GO:0001522">
    <property type="term" value="P:pseudouridine synthesis"/>
    <property type="evidence" value="ECO:0007669"/>
    <property type="project" value="InterPro"/>
</dbReference>
<evidence type="ECO:0000256" key="4">
    <source>
        <dbReference type="RuleBase" id="RU003887"/>
    </source>
</evidence>
<keyword evidence="7" id="KW-1185">Reference proteome</keyword>
<dbReference type="PANTHER" id="PTHR47683">
    <property type="entry name" value="PSEUDOURIDINE SYNTHASE FAMILY PROTEIN-RELATED"/>
    <property type="match status" value="1"/>
</dbReference>
<dbReference type="AlphaFoldDB" id="A3QHU8"/>
<dbReference type="InterPro" id="IPR036986">
    <property type="entry name" value="S4_RNA-bd_sf"/>
</dbReference>
<dbReference type="GO" id="GO:0009982">
    <property type="term" value="F:pseudouridine synthase activity"/>
    <property type="evidence" value="ECO:0007669"/>
    <property type="project" value="InterPro"/>
</dbReference>
<gene>
    <name evidence="6" type="ordered locus">Shew_3180</name>
</gene>
<dbReference type="InterPro" id="IPR000748">
    <property type="entry name" value="PsdUridine_synth_RsuA/RluB/E/F"/>
</dbReference>
<dbReference type="NCBIfam" id="TIGR00093">
    <property type="entry name" value="pseudouridine synthase"/>
    <property type="match status" value="1"/>
</dbReference>
<evidence type="ECO:0000256" key="2">
    <source>
        <dbReference type="ARBA" id="ARBA00023235"/>
    </source>
</evidence>
<dbReference type="InterPro" id="IPR020103">
    <property type="entry name" value="PsdUridine_synth_cat_dom_sf"/>
</dbReference>
<dbReference type="InterPro" id="IPR050343">
    <property type="entry name" value="RsuA_PseudoU_synthase"/>
</dbReference>
<keyword evidence="3" id="KW-0694">RNA-binding</keyword>
<sequence length="238" mass="26782">MRLAQYLALTGRCSRRAASRLIRNGRVSLGDRLAKHTDSIELIETPTGTQASLSVCVDGEPLPPIADKAYWIFNKAVGTDCRLLAEDTTSLIHLLPRQPRLYPVGRLDKDSRGLLLLTNDGELTQRLMHPSFAHHKRYHVRLDRPFDDDFVVKMAAGVSYKDVTTQPCQVTRLGQDSFEIVLTQGLNRQIRRMSKTLGHKVIDLKRVAIESLTLGDLPEGEMRPLTQAELDELWCDLA</sequence>
<evidence type="ECO:0000256" key="1">
    <source>
        <dbReference type="ARBA" id="ARBA00008348"/>
    </source>
</evidence>
<dbReference type="Gene3D" id="3.30.70.580">
    <property type="entry name" value="Pseudouridine synthase I, catalytic domain, N-terminal subdomain"/>
    <property type="match status" value="1"/>
</dbReference>
<dbReference type="CDD" id="cd02554">
    <property type="entry name" value="PseudoU_synth_RluF"/>
    <property type="match status" value="1"/>
</dbReference>
<evidence type="ECO:0000313" key="7">
    <source>
        <dbReference type="Proteomes" id="UP000001558"/>
    </source>
</evidence>
<dbReference type="HOGENOM" id="CLU_024979_1_2_6"/>
<keyword evidence="2 4" id="KW-0413">Isomerase</keyword>
<dbReference type="InterPro" id="IPR006145">
    <property type="entry name" value="PsdUridine_synth_RsuA/RluA"/>
</dbReference>
<dbReference type="KEGG" id="slo:Shew_3180"/>
<reference evidence="6 7" key="1">
    <citation type="submission" date="2007-03" db="EMBL/GenBank/DDBJ databases">
        <title>Complete sequence of Shewanella loihica PV-4.</title>
        <authorList>
            <consortium name="US DOE Joint Genome Institute"/>
            <person name="Copeland A."/>
            <person name="Lucas S."/>
            <person name="Lapidus A."/>
            <person name="Barry K."/>
            <person name="Detter J.C."/>
            <person name="Glavina del Rio T."/>
            <person name="Hammon N."/>
            <person name="Israni S."/>
            <person name="Dalin E."/>
            <person name="Tice H."/>
            <person name="Pitluck S."/>
            <person name="Chain P."/>
            <person name="Malfatti S."/>
            <person name="Shin M."/>
            <person name="Vergez L."/>
            <person name="Schmutz J."/>
            <person name="Larimer F."/>
            <person name="Land M."/>
            <person name="Hauser L."/>
            <person name="Kyrpides N."/>
            <person name="Mikhailova N."/>
            <person name="Romine M.F."/>
            <person name="Serres G."/>
            <person name="Fredrickson J."/>
            <person name="Tiedje J."/>
            <person name="Richardson P."/>
        </authorList>
    </citation>
    <scope>NUCLEOTIDE SEQUENCE [LARGE SCALE GENOMIC DNA]</scope>
    <source>
        <strain evidence="7">ATCC BAA-1088 / PV-4</strain>
    </source>
</reference>
<dbReference type="InterPro" id="IPR042092">
    <property type="entry name" value="PsdUridine_s_RsuA/RluB/E/F_cat"/>
</dbReference>
<dbReference type="GO" id="GO:0140098">
    <property type="term" value="F:catalytic activity, acting on RNA"/>
    <property type="evidence" value="ECO:0007669"/>
    <property type="project" value="UniProtKB-ARBA"/>
</dbReference>
<organism evidence="6 7">
    <name type="scientific">Shewanella loihica (strain ATCC BAA-1088 / PV-4)</name>
    <dbReference type="NCBI Taxonomy" id="323850"/>
    <lineage>
        <taxon>Bacteria</taxon>
        <taxon>Pseudomonadati</taxon>
        <taxon>Pseudomonadota</taxon>
        <taxon>Gammaproteobacteria</taxon>
        <taxon>Alteromonadales</taxon>
        <taxon>Shewanellaceae</taxon>
        <taxon>Shewanella</taxon>
    </lineage>
</organism>
<dbReference type="CDD" id="cd00165">
    <property type="entry name" value="S4"/>
    <property type="match status" value="1"/>
</dbReference>